<sequence>HMKSSANVSNTPMDFMSSTLGSDLGATLLSEDDEEEEEEHDERYAVVSKNLCGFEYTPSNSLDSLEGTGMCFHYLSLL</sequence>
<protein>
    <submittedName>
        <fullName evidence="1">Uncharacterized protein</fullName>
    </submittedName>
</protein>
<organism evidence="1 2">
    <name type="scientific">Goodea atripinnis</name>
    <dbReference type="NCBI Taxonomy" id="208336"/>
    <lineage>
        <taxon>Eukaryota</taxon>
        <taxon>Metazoa</taxon>
        <taxon>Chordata</taxon>
        <taxon>Craniata</taxon>
        <taxon>Vertebrata</taxon>
        <taxon>Euteleostomi</taxon>
        <taxon>Actinopterygii</taxon>
        <taxon>Neopterygii</taxon>
        <taxon>Teleostei</taxon>
        <taxon>Neoteleostei</taxon>
        <taxon>Acanthomorphata</taxon>
        <taxon>Ovalentaria</taxon>
        <taxon>Atherinomorphae</taxon>
        <taxon>Cyprinodontiformes</taxon>
        <taxon>Goodeidae</taxon>
        <taxon>Goodea</taxon>
    </lineage>
</organism>
<dbReference type="Proteomes" id="UP001476798">
    <property type="component" value="Unassembled WGS sequence"/>
</dbReference>
<keyword evidence="2" id="KW-1185">Reference proteome</keyword>
<reference evidence="1 2" key="1">
    <citation type="submission" date="2021-06" db="EMBL/GenBank/DDBJ databases">
        <authorList>
            <person name="Palmer J.M."/>
        </authorList>
    </citation>
    <scope>NUCLEOTIDE SEQUENCE [LARGE SCALE GENOMIC DNA]</scope>
    <source>
        <strain evidence="1 2">GA_2019</strain>
        <tissue evidence="1">Muscle</tissue>
    </source>
</reference>
<proteinExistence type="predicted"/>
<comment type="caution">
    <text evidence="1">The sequence shown here is derived from an EMBL/GenBank/DDBJ whole genome shotgun (WGS) entry which is preliminary data.</text>
</comment>
<name>A0ABV0P8W3_9TELE</name>
<evidence type="ECO:0000313" key="2">
    <source>
        <dbReference type="Proteomes" id="UP001476798"/>
    </source>
</evidence>
<gene>
    <name evidence="1" type="ORF">GOODEAATRI_029824</name>
</gene>
<evidence type="ECO:0000313" key="1">
    <source>
        <dbReference type="EMBL" id="MEQ2179886.1"/>
    </source>
</evidence>
<dbReference type="EMBL" id="JAHRIO010064491">
    <property type="protein sequence ID" value="MEQ2179886.1"/>
    <property type="molecule type" value="Genomic_DNA"/>
</dbReference>
<feature type="non-terminal residue" evidence="1">
    <location>
        <position position="1"/>
    </location>
</feature>
<accession>A0ABV0P8W3</accession>